<dbReference type="GO" id="GO:0003680">
    <property type="term" value="F:minor groove of adenine-thymine-rich DNA binding"/>
    <property type="evidence" value="ECO:0007669"/>
    <property type="project" value="TreeGrafter"/>
</dbReference>
<dbReference type="EMBL" id="CYSR01000010">
    <property type="protein sequence ID" value="CUH99039.1"/>
    <property type="molecule type" value="Genomic_DNA"/>
</dbReference>
<dbReference type="InterPro" id="IPR037150">
    <property type="entry name" value="H-NS_C_dom_sf"/>
</dbReference>
<evidence type="ECO:0000313" key="11">
    <source>
        <dbReference type="Proteomes" id="UP001058514"/>
    </source>
</evidence>
<feature type="region of interest" description="Disordered" evidence="6">
    <location>
        <begin position="57"/>
        <end position="88"/>
    </location>
</feature>
<dbReference type="STRING" id="1396826.PHA8399_01155"/>
<dbReference type="Gene3D" id="4.10.430.10">
    <property type="entry name" value="Histone-like protein H-NS, C-terminal domain"/>
    <property type="match status" value="1"/>
</dbReference>
<dbReference type="AlphaFoldDB" id="A0A0P1H7D5"/>
<dbReference type="GO" id="GO:0005829">
    <property type="term" value="C:cytosol"/>
    <property type="evidence" value="ECO:0007669"/>
    <property type="project" value="TreeGrafter"/>
</dbReference>
<accession>A0A0P1H7D5</accession>
<evidence type="ECO:0000313" key="8">
    <source>
        <dbReference type="EMBL" id="CUH99039.1"/>
    </source>
</evidence>
<reference evidence="8 10" key="1">
    <citation type="submission" date="2015-09" db="EMBL/GenBank/DDBJ databases">
        <authorList>
            <consortium name="Swine Surveillance"/>
        </authorList>
    </citation>
    <scope>NUCLEOTIDE SEQUENCE [LARGE SCALE GENOMIC DNA]</scope>
    <source>
        <strain evidence="8 10">CECT 8399</strain>
    </source>
</reference>
<comment type="similarity">
    <text evidence="2">Belongs to the histone-like protein H-NS family.</text>
</comment>
<sequence length="105" mass="11695">MTFDLSAMSRKELLQLQSNVEKALQEAELRERQEALKAAEEAAAKYGFSLDEIATASRQGAKKAKAAPKYRNPENPEETWTGRGRKPHWVHAALTAGKDISDLEI</sequence>
<dbReference type="GO" id="GO:0001217">
    <property type="term" value="F:DNA-binding transcription repressor activity"/>
    <property type="evidence" value="ECO:0007669"/>
    <property type="project" value="TreeGrafter"/>
</dbReference>
<keyword evidence="3" id="KW-0963">Cytoplasm</keyword>
<organism evidence="8 10">
    <name type="scientific">Leisingera aquaemixtae</name>
    <dbReference type="NCBI Taxonomy" id="1396826"/>
    <lineage>
        <taxon>Bacteria</taxon>
        <taxon>Pseudomonadati</taxon>
        <taxon>Pseudomonadota</taxon>
        <taxon>Alphaproteobacteria</taxon>
        <taxon>Rhodobacterales</taxon>
        <taxon>Roseobacteraceae</taxon>
        <taxon>Leisingera</taxon>
    </lineage>
</organism>
<evidence type="ECO:0000259" key="7">
    <source>
        <dbReference type="SMART" id="SM00528"/>
    </source>
</evidence>
<dbReference type="GO" id="GO:0000976">
    <property type="term" value="F:transcription cis-regulatory region binding"/>
    <property type="evidence" value="ECO:0007669"/>
    <property type="project" value="TreeGrafter"/>
</dbReference>
<reference evidence="9" key="2">
    <citation type="submission" date="2021-08" db="EMBL/GenBank/DDBJ databases">
        <authorList>
            <person name="Nwanade C."/>
            <person name="Wang M."/>
            <person name="Masoudi A."/>
            <person name="Yu Z."/>
            <person name="Liu J."/>
        </authorList>
    </citation>
    <scope>NUCLEOTIDE SEQUENCE</scope>
    <source>
        <strain evidence="9">S166</strain>
    </source>
</reference>
<name>A0A0P1H7D5_9RHOB</name>
<dbReference type="EMBL" id="CP081051">
    <property type="protein sequence ID" value="UWQ42224.1"/>
    <property type="molecule type" value="Genomic_DNA"/>
</dbReference>
<comment type="subcellular location">
    <subcellularLocation>
        <location evidence="1">Cytoplasm</location>
        <location evidence="1">Nucleoid</location>
    </subcellularLocation>
</comment>
<evidence type="ECO:0000256" key="3">
    <source>
        <dbReference type="ARBA" id="ARBA00022490"/>
    </source>
</evidence>
<proteinExistence type="inferred from homology"/>
<evidence type="ECO:0000313" key="9">
    <source>
        <dbReference type="EMBL" id="UWQ42224.1"/>
    </source>
</evidence>
<dbReference type="SUPFAM" id="SSF81273">
    <property type="entry name" value="H-NS histone-like proteins"/>
    <property type="match status" value="1"/>
</dbReference>
<keyword evidence="11" id="KW-1185">Reference proteome</keyword>
<gene>
    <name evidence="9" type="ORF">K3718_03790</name>
    <name evidence="8" type="ORF">PHA8399_01155</name>
</gene>
<dbReference type="GO" id="GO:0003681">
    <property type="term" value="F:bent DNA binding"/>
    <property type="evidence" value="ECO:0007669"/>
    <property type="project" value="TreeGrafter"/>
</dbReference>
<evidence type="ECO:0000256" key="6">
    <source>
        <dbReference type="SAM" id="MobiDB-lite"/>
    </source>
</evidence>
<feature type="domain" description="DNA-binding protein H-NS-like C-terminal" evidence="7">
    <location>
        <begin position="60"/>
        <end position="105"/>
    </location>
</feature>
<dbReference type="InterPro" id="IPR027444">
    <property type="entry name" value="H-NS_C_dom"/>
</dbReference>
<keyword evidence="4" id="KW-0238">DNA-binding</keyword>
<feature type="coiled-coil region" evidence="5">
    <location>
        <begin position="10"/>
        <end position="42"/>
    </location>
</feature>
<keyword evidence="5" id="KW-0175">Coiled coil</keyword>
<dbReference type="PANTHER" id="PTHR38097">
    <property type="match status" value="1"/>
</dbReference>
<dbReference type="Proteomes" id="UP000051326">
    <property type="component" value="Unassembled WGS sequence"/>
</dbReference>
<dbReference type="RefSeq" id="WP_058285205.1">
    <property type="nucleotide sequence ID" value="NZ_CP041159.1"/>
</dbReference>
<dbReference type="SMART" id="SM00528">
    <property type="entry name" value="HNS"/>
    <property type="match status" value="1"/>
</dbReference>
<evidence type="ECO:0000256" key="5">
    <source>
        <dbReference type="SAM" id="Coils"/>
    </source>
</evidence>
<evidence type="ECO:0000256" key="1">
    <source>
        <dbReference type="ARBA" id="ARBA00004453"/>
    </source>
</evidence>
<dbReference type="GO" id="GO:0009295">
    <property type="term" value="C:nucleoid"/>
    <property type="evidence" value="ECO:0007669"/>
    <property type="project" value="UniProtKB-SubCell"/>
</dbReference>
<evidence type="ECO:0000313" key="10">
    <source>
        <dbReference type="Proteomes" id="UP000051326"/>
    </source>
</evidence>
<dbReference type="Proteomes" id="UP001058514">
    <property type="component" value="Chromosome"/>
</dbReference>
<protein>
    <submittedName>
        <fullName evidence="8">DNA binding protein, nucleoid-associated</fullName>
    </submittedName>
    <submittedName>
        <fullName evidence="9">H-NS histone family protein</fullName>
    </submittedName>
</protein>
<dbReference type="Pfam" id="PF00816">
    <property type="entry name" value="Histone_HNS"/>
    <property type="match status" value="1"/>
</dbReference>
<evidence type="ECO:0000256" key="2">
    <source>
        <dbReference type="ARBA" id="ARBA00010610"/>
    </source>
</evidence>
<dbReference type="GO" id="GO:0032993">
    <property type="term" value="C:protein-DNA complex"/>
    <property type="evidence" value="ECO:0007669"/>
    <property type="project" value="TreeGrafter"/>
</dbReference>
<dbReference type="PANTHER" id="PTHR38097:SF2">
    <property type="entry name" value="DNA-BINDING PROTEIN STPA"/>
    <property type="match status" value="1"/>
</dbReference>
<evidence type="ECO:0000256" key="4">
    <source>
        <dbReference type="ARBA" id="ARBA00023125"/>
    </source>
</evidence>